<protein>
    <submittedName>
        <fullName evidence="4">EAL domain-containing protein</fullName>
    </submittedName>
</protein>
<organism evidence="4 7">
    <name type="scientific">Enterocloster aldenensis</name>
    <dbReference type="NCBI Taxonomy" id="358742"/>
    <lineage>
        <taxon>Bacteria</taxon>
        <taxon>Bacillati</taxon>
        <taxon>Bacillota</taxon>
        <taxon>Clostridia</taxon>
        <taxon>Lachnospirales</taxon>
        <taxon>Lachnospiraceae</taxon>
        <taxon>Enterocloster</taxon>
    </lineage>
</organism>
<dbReference type="GO" id="GO:0071111">
    <property type="term" value="F:cyclic-guanylate-specific phosphodiesterase activity"/>
    <property type="evidence" value="ECO:0007669"/>
    <property type="project" value="InterPro"/>
</dbReference>
<gene>
    <name evidence="5" type="ORF">G5B36_14150</name>
    <name evidence="4" type="ORF">L0N08_05030</name>
</gene>
<dbReference type="Gene3D" id="3.30.70.270">
    <property type="match status" value="1"/>
</dbReference>
<dbReference type="CDD" id="cd01948">
    <property type="entry name" value="EAL"/>
    <property type="match status" value="1"/>
</dbReference>
<evidence type="ECO:0000313" key="6">
    <source>
        <dbReference type="Proteomes" id="UP000669239"/>
    </source>
</evidence>
<dbReference type="InterPro" id="IPR043128">
    <property type="entry name" value="Rev_trsase/Diguanyl_cyclase"/>
</dbReference>
<proteinExistence type="predicted"/>
<dbReference type="AlphaFoldDB" id="A0AAW5BS04"/>
<dbReference type="RefSeq" id="WP_117558153.1">
    <property type="nucleotide sequence ID" value="NZ_BAABZL010000001.1"/>
</dbReference>
<dbReference type="Gene3D" id="3.20.20.450">
    <property type="entry name" value="EAL domain"/>
    <property type="match status" value="1"/>
</dbReference>
<keyword evidence="1" id="KW-1133">Transmembrane helix</keyword>
<evidence type="ECO:0000313" key="7">
    <source>
        <dbReference type="Proteomes" id="UP001299608"/>
    </source>
</evidence>
<reference evidence="5 6" key="1">
    <citation type="journal article" date="2020" name="Cell Host Microbe">
        <title>Functional and Genomic Variation between Human-Derived Isolates of Lachnospiraceae Reveals Inter- and Intra-Species Diversity.</title>
        <authorList>
            <person name="Sorbara M.T."/>
            <person name="Littmann E.R."/>
            <person name="Fontana E."/>
            <person name="Moody T.U."/>
            <person name="Kohout C.E."/>
            <person name="Gjonbalaj M."/>
            <person name="Eaton V."/>
            <person name="Seok R."/>
            <person name="Leiner I.M."/>
            <person name="Pamer E.G."/>
        </authorList>
    </citation>
    <scope>NUCLEOTIDE SEQUENCE [LARGE SCALE GENOMIC DNA]</scope>
    <source>
        <strain evidence="5 6">MSK.1.17</strain>
    </source>
</reference>
<reference evidence="5" key="2">
    <citation type="submission" date="2020-02" db="EMBL/GenBank/DDBJ databases">
        <authorList>
            <person name="Littmann E."/>
            <person name="Sorbara M."/>
        </authorList>
    </citation>
    <scope>NUCLEOTIDE SEQUENCE</scope>
    <source>
        <strain evidence="5">MSK.1.17</strain>
    </source>
</reference>
<dbReference type="SUPFAM" id="SSF55073">
    <property type="entry name" value="Nucleotide cyclase"/>
    <property type="match status" value="1"/>
</dbReference>
<dbReference type="PROSITE" id="PS50883">
    <property type="entry name" value="EAL"/>
    <property type="match status" value="1"/>
</dbReference>
<evidence type="ECO:0000259" key="3">
    <source>
        <dbReference type="PROSITE" id="PS50887"/>
    </source>
</evidence>
<dbReference type="EMBL" id="JAKNGE010000005">
    <property type="protein sequence ID" value="MCG4744767.1"/>
    <property type="molecule type" value="Genomic_DNA"/>
</dbReference>
<dbReference type="SMART" id="SM00267">
    <property type="entry name" value="GGDEF"/>
    <property type="match status" value="1"/>
</dbReference>
<dbReference type="EMBL" id="JAAITT010000019">
    <property type="protein sequence ID" value="NSJ49832.1"/>
    <property type="molecule type" value="Genomic_DNA"/>
</dbReference>
<dbReference type="Proteomes" id="UP000669239">
    <property type="component" value="Unassembled WGS sequence"/>
</dbReference>
<dbReference type="Gene3D" id="3.30.450.20">
    <property type="entry name" value="PAS domain"/>
    <property type="match status" value="1"/>
</dbReference>
<keyword evidence="1" id="KW-0812">Transmembrane</keyword>
<dbReference type="Proteomes" id="UP001299608">
    <property type="component" value="Unassembled WGS sequence"/>
</dbReference>
<feature type="domain" description="GGDEF" evidence="3">
    <location>
        <begin position="358"/>
        <end position="492"/>
    </location>
</feature>
<dbReference type="PANTHER" id="PTHR33121:SF70">
    <property type="entry name" value="SIGNALING PROTEIN YKOW"/>
    <property type="match status" value="1"/>
</dbReference>
<name>A0AAW5BS04_9FIRM</name>
<dbReference type="SMART" id="SM00052">
    <property type="entry name" value="EAL"/>
    <property type="match status" value="1"/>
</dbReference>
<dbReference type="Pfam" id="PF00990">
    <property type="entry name" value="GGDEF"/>
    <property type="match status" value="1"/>
</dbReference>
<feature type="transmembrane region" description="Helical" evidence="1">
    <location>
        <begin position="21"/>
        <end position="39"/>
    </location>
</feature>
<evidence type="ECO:0000313" key="4">
    <source>
        <dbReference type="EMBL" id="MCG4744767.1"/>
    </source>
</evidence>
<dbReference type="InterPro" id="IPR050706">
    <property type="entry name" value="Cyclic-di-GMP_PDE-like"/>
</dbReference>
<sequence length="765" mass="86650">MQQKRHFLPEGSRPLIRRIQVGLLSVILIFVFGVSIWNASELRMAMNRSTRSYLDDITTNLSRDIREAIHNKMSSLIMVADSIMRMDVHGNEASVRDFLARKAEILEFDPLILLDRKGGYICSEAVSRDMDPKSFFGISSVQSSFQGEVRAGYMGGESIFYSVPVYGVDGAVSEVLVGVRSKKDMQSMIASKSFNGDMLSCIVDSRGQVVISPSELKPFLRLDDIFRSGKEQKAAGELRNMQDDMKQGKDGILEFSAVTKEELFLSYNSLDINDWFLLTIIPAGIISGGAQRYILQTFLIIGILIVIFFLFLNAIYRFYHSHRMQLERLAFEDPLTGGANQAAFELRYRELAPGMKPGIYTIAVMDVRHFKMINERFGIHAGNRVLAYLYRVMEGHLREDQGEFMARSESDRFFLCLRGCGYQEIRDRLDGIIRDINSFFNPDLPGYTFSFRQGACLVEEPGQEIAILQDRARLASQSRNPDLEPGCVFYDDSLTVELKMEEELNSLFAGSIENHDFQVYLQPKVGLESRVLEGAEALVRWKHPKRGIIYPSDFIPLFERNGKICKLDLYVFGEVCRIISSWEKKGKAVVPVSVNLSRQHFAEEDFLERFADLAQQYHVPAGMIEFELTESIFFENHQINRVGDAIKRMHELGFACSLDDFGSGFSSLGLLKEFDVDSIKLDRSFFVNMSGQKARDVIACLVDLAKRLKVKTVAEGIEDWGTVEYLRSIGCNMVQGYVFAGPLPADEFDCLHISWTGSIECNINP</sequence>
<dbReference type="Pfam" id="PF00563">
    <property type="entry name" value="EAL"/>
    <property type="match status" value="1"/>
</dbReference>
<comment type="caution">
    <text evidence="4">The sequence shown here is derived from an EMBL/GenBank/DDBJ whole genome shotgun (WGS) entry which is preliminary data.</text>
</comment>
<dbReference type="InterPro" id="IPR001633">
    <property type="entry name" value="EAL_dom"/>
</dbReference>
<evidence type="ECO:0000313" key="5">
    <source>
        <dbReference type="EMBL" id="NSJ49832.1"/>
    </source>
</evidence>
<dbReference type="SUPFAM" id="SSF141868">
    <property type="entry name" value="EAL domain-like"/>
    <property type="match status" value="1"/>
</dbReference>
<keyword evidence="1" id="KW-0472">Membrane</keyword>
<dbReference type="InterPro" id="IPR000160">
    <property type="entry name" value="GGDEF_dom"/>
</dbReference>
<dbReference type="PROSITE" id="PS50887">
    <property type="entry name" value="GGDEF"/>
    <property type="match status" value="1"/>
</dbReference>
<dbReference type="PANTHER" id="PTHR33121">
    <property type="entry name" value="CYCLIC DI-GMP PHOSPHODIESTERASE PDEF"/>
    <property type="match status" value="1"/>
</dbReference>
<dbReference type="InterPro" id="IPR029787">
    <property type="entry name" value="Nucleotide_cyclase"/>
</dbReference>
<evidence type="ECO:0000256" key="1">
    <source>
        <dbReference type="SAM" id="Phobius"/>
    </source>
</evidence>
<accession>A0AAW5BS04</accession>
<keyword evidence="6" id="KW-1185">Reference proteome</keyword>
<feature type="transmembrane region" description="Helical" evidence="1">
    <location>
        <begin position="293"/>
        <end position="316"/>
    </location>
</feature>
<feature type="domain" description="EAL" evidence="2">
    <location>
        <begin position="501"/>
        <end position="756"/>
    </location>
</feature>
<evidence type="ECO:0000259" key="2">
    <source>
        <dbReference type="PROSITE" id="PS50883"/>
    </source>
</evidence>
<dbReference type="GeneID" id="97206843"/>
<dbReference type="InterPro" id="IPR035919">
    <property type="entry name" value="EAL_sf"/>
</dbReference>
<reference evidence="4" key="3">
    <citation type="submission" date="2022-01" db="EMBL/GenBank/DDBJ databases">
        <title>Collection of gut derived symbiotic bacterial strains cultured from healthy donors.</title>
        <authorList>
            <person name="Lin H."/>
            <person name="Kohout C."/>
            <person name="Waligurski E."/>
            <person name="Pamer E.G."/>
        </authorList>
    </citation>
    <scope>NUCLEOTIDE SEQUENCE</scope>
    <source>
        <strain evidence="4">DFI.6.55</strain>
    </source>
</reference>